<keyword evidence="6" id="KW-1185">Reference proteome</keyword>
<feature type="domain" description="Yeast cell wall synthesis Kre9/Knh1-like N-terminal" evidence="4">
    <location>
        <begin position="28"/>
        <end position="113"/>
    </location>
</feature>
<evidence type="ECO:0000313" key="5">
    <source>
        <dbReference type="EMBL" id="KAL3417641.1"/>
    </source>
</evidence>
<accession>A0ABR4P2Y6</accession>
<evidence type="ECO:0000259" key="4">
    <source>
        <dbReference type="Pfam" id="PF10342"/>
    </source>
</evidence>
<comment type="caution">
    <text evidence="5">The sequence shown here is derived from an EMBL/GenBank/DDBJ whole genome shotgun (WGS) entry which is preliminary data.</text>
</comment>
<dbReference type="InterPro" id="IPR052982">
    <property type="entry name" value="SRP1/TIP1-like"/>
</dbReference>
<evidence type="ECO:0000256" key="1">
    <source>
        <dbReference type="ARBA" id="ARBA00022729"/>
    </source>
</evidence>
<name>A0ABR4P2Y6_9HELO</name>
<evidence type="ECO:0000313" key="6">
    <source>
        <dbReference type="Proteomes" id="UP001629113"/>
    </source>
</evidence>
<dbReference type="EMBL" id="JBFCZG010000010">
    <property type="protein sequence ID" value="KAL3417641.1"/>
    <property type="molecule type" value="Genomic_DNA"/>
</dbReference>
<feature type="region of interest" description="Disordered" evidence="2">
    <location>
        <begin position="116"/>
        <end position="198"/>
    </location>
</feature>
<sequence length="225" mass="22372">MRFSTSFVLAALASLVAAQNPFTFTTLSSITAGQPFDITWAPSTGDVQTVTLILRQGDPNNLNTVTTIAAGIENTGSFSWTPPTTLVNGDGYAFEIQNDLNPAINNYSNQFSISSPNTVTPSSTAAASTSSSAVTSTSVSASTTTGSTTGTSTVSNDSTTSTGTSTGATTGTSSSTTVRTTTTRSSSSGTSSASSAPTVSSINAAGSLKVGTGMLAVVGAVMVAL</sequence>
<evidence type="ECO:0000256" key="3">
    <source>
        <dbReference type="SAM" id="SignalP"/>
    </source>
</evidence>
<reference evidence="5 6" key="1">
    <citation type="submission" date="2024-06" db="EMBL/GenBank/DDBJ databases">
        <title>Complete genome of Phlyctema vagabunda strain 19-DSS-EL-015.</title>
        <authorList>
            <person name="Fiorenzani C."/>
        </authorList>
    </citation>
    <scope>NUCLEOTIDE SEQUENCE [LARGE SCALE GENOMIC DNA]</scope>
    <source>
        <strain evidence="5 6">19-DSS-EL-015</strain>
    </source>
</reference>
<gene>
    <name evidence="5" type="ORF">PVAG01_10651</name>
</gene>
<dbReference type="InterPro" id="IPR018466">
    <property type="entry name" value="Kre9/Knh1-like_N"/>
</dbReference>
<organism evidence="5 6">
    <name type="scientific">Phlyctema vagabunda</name>
    <dbReference type="NCBI Taxonomy" id="108571"/>
    <lineage>
        <taxon>Eukaryota</taxon>
        <taxon>Fungi</taxon>
        <taxon>Dikarya</taxon>
        <taxon>Ascomycota</taxon>
        <taxon>Pezizomycotina</taxon>
        <taxon>Leotiomycetes</taxon>
        <taxon>Helotiales</taxon>
        <taxon>Dermateaceae</taxon>
        <taxon>Phlyctema</taxon>
    </lineage>
</organism>
<proteinExistence type="predicted"/>
<protein>
    <recommendedName>
        <fullName evidence="4">Yeast cell wall synthesis Kre9/Knh1-like N-terminal domain-containing protein</fullName>
    </recommendedName>
</protein>
<dbReference type="Pfam" id="PF10342">
    <property type="entry name" value="Kre9_KNH"/>
    <property type="match status" value="1"/>
</dbReference>
<keyword evidence="1 3" id="KW-0732">Signal</keyword>
<feature type="signal peptide" evidence="3">
    <location>
        <begin position="1"/>
        <end position="18"/>
    </location>
</feature>
<dbReference type="Proteomes" id="UP001629113">
    <property type="component" value="Unassembled WGS sequence"/>
</dbReference>
<dbReference type="PANTHER" id="PTHR40633:SF1">
    <property type="entry name" value="GPI ANCHORED SERINE-THREONINE RICH PROTEIN (AFU_ORTHOLOGUE AFUA_1G03630)"/>
    <property type="match status" value="1"/>
</dbReference>
<evidence type="ECO:0000256" key="2">
    <source>
        <dbReference type="SAM" id="MobiDB-lite"/>
    </source>
</evidence>
<feature type="chain" id="PRO_5046224749" description="Yeast cell wall synthesis Kre9/Knh1-like N-terminal domain-containing protein" evidence="3">
    <location>
        <begin position="19"/>
        <end position="225"/>
    </location>
</feature>
<dbReference type="PANTHER" id="PTHR40633">
    <property type="entry name" value="MATRIX PROTEIN, PUTATIVE (AFU_ORTHOLOGUE AFUA_8G05410)-RELATED"/>
    <property type="match status" value="1"/>
</dbReference>